<dbReference type="InterPro" id="IPR011992">
    <property type="entry name" value="EF-hand-dom_pair"/>
</dbReference>
<dbReference type="GO" id="GO:0005615">
    <property type="term" value="C:extracellular space"/>
    <property type="evidence" value="ECO:0007669"/>
    <property type="project" value="TreeGrafter"/>
</dbReference>
<feature type="domain" description="Peptidase M14" evidence="11">
    <location>
        <begin position="41"/>
        <end position="323"/>
    </location>
</feature>
<dbReference type="InterPro" id="IPR000834">
    <property type="entry name" value="Peptidase_M14"/>
</dbReference>
<sequence>MASTRLLEMEVALHCYSGSSVRQANWHASAHRVNEFNPLDFFLSHDETNEWMNALVAQYPQICKVETVGQSYEGRAINAITINYNKPTKVILVANLKAREWTAMTSAIYIIHELVIDAGLYPEAAEFQWIVIPIPNPDGYEYTRLKDRLWRKTRSPQANSAIGVDLNHNFGYMWEVLIVPGDENPKAETYRGPGPFSEPESLAVGNVLRTNADATLYVDMQTYGEHILIPWGYTDEPAPNANLARAVAKAGSDAIFSEYYQFGTPGQVLNKEAGSSMDYCNSIGIKVCITIELTAAGYEIPTDDIVPYGKQAGPSVSEFNPLDFFMSYDETNQWLKALTLQYPRKCKLDSVGRSYEGRDINVITINYDKPTKIVVVANLHAREWAAMTAAIYIIHELILDSDTYPEADQFQWIILPIPNPDGYEYTRLEDRIWRKNRSPQPNNAIGVDLNRNFGYKWDVLIDAVDDNPREETYRGTGPFSEPESRVVGNVLRDHADATLYLDMHTYGQYILVPWGYSDEPAPNVEKARAVAQAGSEAVFNNFYKIGTPGEVLYKVSGSSLDYCTSIGIRVCIAIELTEGGFEISTDDIIPYGQEACLNETAKTVADFNVFDFFLSYDETNQWLTALATEFPERCQLEPVAQTAEGRNINAITINYEQPKKIIVIGNLRAREYVGMTSAIYAIHELILNAANYPYAAQYQWIIVPLPNPDGYEYTRSHNRRWTKNRSPQAGGNFGVDLDSNFDIQWHVSGSGARLNPAMHSYRGPAPFSEPETEAIGVLHRRHMDAVLHVDLHGFGQYIFVPWAYTYQPAPNADVTRAVAEAGRSALKEYSERDFEVGLVSDFFPFLYGTCLDYCNSVGIRACVSLKLTLTMHEISTEDIIPCLNETVPSIDDYNVLDFFMTYEETNDWLKALAEQRPNLCRLETVGTSVEKREINVLIVNYDKPKKIIVTGNLRAREWGAMTSTVYIIHELIRNAALYPDAAQFQWIFVPMPNPDGYEYSRLHDRIWGKNRSPQPGGFFGVDLTRNFDVAWASDNFGDTDKPYQELYRGPNAFSEPETRAIRDVLTQHAEAFLHVDMHTYGQNVIYPWSHTVDDPLNAELNRAVAEAGAAAIAAQSGAEYRVGSYAKMFYFVYGTCNDYCNMLGIKTCIYLDLTPKGFSFSTDRIIPYGQEAMAAVQAMADGFDPYYPLNHFLSYDETNEYMDILVVLFPNKVKVESIGTTAEGRAINTLYIDYTNRKSVYLVANVHAREWATTTSVFYVILELLYNGEQYPHLAEFQWIITPIGNPDGYEYSRTHDRYWSKNRSPQPGGTIGVDINGNFGYKWEQNDMPVDPDDRTYGGVSSFSEAESIAISDVLNEHLPDLVLFLDMHTFGHHVFCPWGYTREEAPRGSIPRAVAHAGTDAIRVKFEEYYTVGTPAELFRRSYGSSMDYCHSLGINACLWFEMTNSGFQFEVERIVRYGDEAWTAIKAMVVKADETFGRVHDEKQIDFAEQLESVAYVLCGDGTVTYDKFCQIWHARGILDKLYRLIDVDSTNLISTNQIMEFISNLTNSR</sequence>
<feature type="domain" description="Peptidase M14" evidence="11">
    <location>
        <begin position="612"/>
        <end position="894"/>
    </location>
</feature>
<evidence type="ECO:0000313" key="12">
    <source>
        <dbReference type="EnsemblMetazoa" id="ADIR011233-PA"/>
    </source>
</evidence>
<keyword evidence="6" id="KW-0732">Signal</keyword>
<evidence type="ECO:0000259" key="11">
    <source>
        <dbReference type="PROSITE" id="PS52035"/>
    </source>
</evidence>
<keyword evidence="3" id="KW-0121">Carboxypeptidase</keyword>
<dbReference type="Proteomes" id="UP000075884">
    <property type="component" value="Unassembled WGS sequence"/>
</dbReference>
<evidence type="ECO:0000256" key="2">
    <source>
        <dbReference type="ARBA" id="ARBA00005988"/>
    </source>
</evidence>
<dbReference type="Gene3D" id="3.40.630.10">
    <property type="entry name" value="Zn peptidases"/>
    <property type="match status" value="5"/>
</dbReference>
<name>A0A182NU91_9DIPT</name>
<evidence type="ECO:0000256" key="7">
    <source>
        <dbReference type="ARBA" id="ARBA00022801"/>
    </source>
</evidence>
<dbReference type="PANTHER" id="PTHR11705:SF140">
    <property type="entry name" value="FI02848P-RELATED"/>
    <property type="match status" value="1"/>
</dbReference>
<dbReference type="SUPFAM" id="SSF47473">
    <property type="entry name" value="EF-hand"/>
    <property type="match status" value="1"/>
</dbReference>
<keyword evidence="13" id="KW-1185">Reference proteome</keyword>
<comment type="cofactor">
    <cofactor evidence="1">
        <name>Zn(2+)</name>
        <dbReference type="ChEBI" id="CHEBI:29105"/>
    </cofactor>
</comment>
<accession>A0A182NU91</accession>
<feature type="active site" description="Proton donor/acceptor" evidence="10">
    <location>
        <position position="1444"/>
    </location>
</feature>
<reference evidence="12" key="2">
    <citation type="submission" date="2020-05" db="UniProtKB">
        <authorList>
            <consortium name="EnsemblMetazoa"/>
        </authorList>
    </citation>
    <scope>IDENTIFICATION</scope>
    <source>
        <strain evidence="12">WRAIR2</strain>
    </source>
</reference>
<dbReference type="Pfam" id="PF00246">
    <property type="entry name" value="Peptidase_M14"/>
    <property type="match status" value="5"/>
</dbReference>
<evidence type="ECO:0000313" key="13">
    <source>
        <dbReference type="Proteomes" id="UP000075884"/>
    </source>
</evidence>
<dbReference type="VEuPathDB" id="VectorBase:ADIR011233"/>
<dbReference type="FunFam" id="3.40.630.10:FF:000084">
    <property type="entry name" value="Carboxypeptidase B2"/>
    <property type="match status" value="4"/>
</dbReference>
<proteinExistence type="inferred from homology"/>
<dbReference type="GO" id="GO:0006508">
    <property type="term" value="P:proteolysis"/>
    <property type="evidence" value="ECO:0007669"/>
    <property type="project" value="UniProtKB-KW"/>
</dbReference>
<feature type="active site" description="Proton donor/acceptor" evidence="10">
    <location>
        <position position="292"/>
    </location>
</feature>
<dbReference type="STRING" id="7168.A0A182NU91"/>
<dbReference type="PRINTS" id="PR00765">
    <property type="entry name" value="CRBOXYPTASEA"/>
</dbReference>
<comment type="caution">
    <text evidence="10">Lacks conserved residue(s) required for the propagation of feature annotation.</text>
</comment>
<keyword evidence="7" id="KW-0378">Hydrolase</keyword>
<organism evidence="12 13">
    <name type="scientific">Anopheles dirus</name>
    <dbReference type="NCBI Taxonomy" id="7168"/>
    <lineage>
        <taxon>Eukaryota</taxon>
        <taxon>Metazoa</taxon>
        <taxon>Ecdysozoa</taxon>
        <taxon>Arthropoda</taxon>
        <taxon>Hexapoda</taxon>
        <taxon>Insecta</taxon>
        <taxon>Pterygota</taxon>
        <taxon>Neoptera</taxon>
        <taxon>Endopterygota</taxon>
        <taxon>Diptera</taxon>
        <taxon>Nematocera</taxon>
        <taxon>Culicoidea</taxon>
        <taxon>Culicidae</taxon>
        <taxon>Anophelinae</taxon>
        <taxon>Anopheles</taxon>
    </lineage>
</organism>
<dbReference type="EnsemblMetazoa" id="ADIR011233-RA">
    <property type="protein sequence ID" value="ADIR011233-PA"/>
    <property type="gene ID" value="ADIR011233"/>
</dbReference>
<comment type="similarity">
    <text evidence="2 10">Belongs to the peptidase M14 family.</text>
</comment>
<evidence type="ECO:0000256" key="4">
    <source>
        <dbReference type="ARBA" id="ARBA00022670"/>
    </source>
</evidence>
<feature type="domain" description="Peptidase M14" evidence="11">
    <location>
        <begin position="898"/>
        <end position="1183"/>
    </location>
</feature>
<keyword evidence="8" id="KW-0862">Zinc</keyword>
<keyword evidence="4" id="KW-0645">Protease</keyword>
<reference evidence="13" key="1">
    <citation type="submission" date="2013-03" db="EMBL/GenBank/DDBJ databases">
        <title>The Genome Sequence of Anopheles dirus WRAIR2.</title>
        <authorList>
            <consortium name="The Broad Institute Genomics Platform"/>
            <person name="Neafsey D.E."/>
            <person name="Walton C."/>
            <person name="Walker B."/>
            <person name="Young S.K."/>
            <person name="Zeng Q."/>
            <person name="Gargeya S."/>
            <person name="Fitzgerald M."/>
            <person name="Haas B."/>
            <person name="Abouelleil A."/>
            <person name="Allen A.W."/>
            <person name="Alvarado L."/>
            <person name="Arachchi H.M."/>
            <person name="Berlin A.M."/>
            <person name="Chapman S.B."/>
            <person name="Gainer-Dewar J."/>
            <person name="Goldberg J."/>
            <person name="Griggs A."/>
            <person name="Gujja S."/>
            <person name="Hansen M."/>
            <person name="Howarth C."/>
            <person name="Imamovic A."/>
            <person name="Ireland A."/>
            <person name="Larimer J."/>
            <person name="McCowan C."/>
            <person name="Murphy C."/>
            <person name="Pearson M."/>
            <person name="Poon T.W."/>
            <person name="Priest M."/>
            <person name="Roberts A."/>
            <person name="Saif S."/>
            <person name="Shea T."/>
            <person name="Sisk P."/>
            <person name="Sykes S."/>
            <person name="Wortman J."/>
            <person name="Nusbaum C."/>
            <person name="Birren B."/>
        </authorList>
    </citation>
    <scope>NUCLEOTIDE SEQUENCE [LARGE SCALE GENOMIC DNA]</scope>
    <source>
        <strain evidence="13">WRAIR2</strain>
    </source>
</reference>
<evidence type="ECO:0000256" key="9">
    <source>
        <dbReference type="ARBA" id="ARBA00023049"/>
    </source>
</evidence>
<dbReference type="GO" id="GO:0004181">
    <property type="term" value="F:metallocarboxypeptidase activity"/>
    <property type="evidence" value="ECO:0007669"/>
    <property type="project" value="InterPro"/>
</dbReference>
<dbReference type="SMART" id="SM00631">
    <property type="entry name" value="Zn_pept"/>
    <property type="match status" value="5"/>
</dbReference>
<dbReference type="GO" id="GO:0008270">
    <property type="term" value="F:zinc ion binding"/>
    <property type="evidence" value="ECO:0007669"/>
    <property type="project" value="InterPro"/>
</dbReference>
<dbReference type="PROSITE" id="PS52035">
    <property type="entry name" value="PEPTIDASE_M14"/>
    <property type="match status" value="5"/>
</dbReference>
<evidence type="ECO:0000256" key="5">
    <source>
        <dbReference type="ARBA" id="ARBA00022723"/>
    </source>
</evidence>
<evidence type="ECO:0000256" key="8">
    <source>
        <dbReference type="ARBA" id="ARBA00022833"/>
    </source>
</evidence>
<protein>
    <recommendedName>
        <fullName evidence="11">Peptidase M14 domain-containing protein</fullName>
    </recommendedName>
</protein>
<evidence type="ECO:0000256" key="10">
    <source>
        <dbReference type="PROSITE-ProRule" id="PRU01379"/>
    </source>
</evidence>
<feature type="domain" description="Peptidase M14" evidence="11">
    <location>
        <begin position="1191"/>
        <end position="1475"/>
    </location>
</feature>
<evidence type="ECO:0000256" key="3">
    <source>
        <dbReference type="ARBA" id="ARBA00022645"/>
    </source>
</evidence>
<feature type="domain" description="Peptidase M14" evidence="11">
    <location>
        <begin position="324"/>
        <end position="603"/>
    </location>
</feature>
<evidence type="ECO:0000256" key="6">
    <source>
        <dbReference type="ARBA" id="ARBA00022729"/>
    </source>
</evidence>
<dbReference type="SUPFAM" id="SSF53187">
    <property type="entry name" value="Zn-dependent exopeptidases"/>
    <property type="match status" value="5"/>
</dbReference>
<keyword evidence="5" id="KW-0479">Metal-binding</keyword>
<keyword evidence="9" id="KW-0482">Metalloprotease</keyword>
<evidence type="ECO:0000256" key="1">
    <source>
        <dbReference type="ARBA" id="ARBA00001947"/>
    </source>
</evidence>
<dbReference type="PANTHER" id="PTHR11705">
    <property type="entry name" value="PROTEASE FAMILY M14 CARBOXYPEPTIDASE A,B"/>
    <property type="match status" value="1"/>
</dbReference>
<feature type="active site" description="Proton donor/acceptor" evidence="10">
    <location>
        <position position="575"/>
    </location>
</feature>